<accession>A0AAU9J1F7</accession>
<dbReference type="PROSITE" id="PS51767">
    <property type="entry name" value="PEPTIDASE_A1"/>
    <property type="match status" value="1"/>
</dbReference>
<keyword evidence="6" id="KW-0812">Transmembrane</keyword>
<evidence type="ECO:0000256" key="6">
    <source>
        <dbReference type="SAM" id="Phobius"/>
    </source>
</evidence>
<dbReference type="Gene3D" id="2.40.70.10">
    <property type="entry name" value="Acid Proteases"/>
    <property type="match status" value="2"/>
</dbReference>
<evidence type="ECO:0000256" key="1">
    <source>
        <dbReference type="ARBA" id="ARBA00007447"/>
    </source>
</evidence>
<keyword evidence="6" id="KW-0472">Membrane</keyword>
<evidence type="ECO:0000259" key="7">
    <source>
        <dbReference type="PROSITE" id="PS51767"/>
    </source>
</evidence>
<dbReference type="CDD" id="cd05471">
    <property type="entry name" value="pepsin_like"/>
    <property type="match status" value="1"/>
</dbReference>
<evidence type="ECO:0000313" key="8">
    <source>
        <dbReference type="EMBL" id="CAG9318181.1"/>
    </source>
</evidence>
<keyword evidence="4" id="KW-0378">Hydrolase</keyword>
<keyword evidence="9" id="KW-1185">Reference proteome</keyword>
<dbReference type="Proteomes" id="UP001162131">
    <property type="component" value="Unassembled WGS sequence"/>
</dbReference>
<evidence type="ECO:0000256" key="5">
    <source>
        <dbReference type="PIRSR" id="PIRSR601461-2"/>
    </source>
</evidence>
<dbReference type="InterPro" id="IPR034164">
    <property type="entry name" value="Pepsin-like_dom"/>
</dbReference>
<keyword evidence="2" id="KW-0645">Protease</keyword>
<feature type="transmembrane region" description="Helical" evidence="6">
    <location>
        <begin position="422"/>
        <end position="444"/>
    </location>
</feature>
<dbReference type="AlphaFoldDB" id="A0AAU9J1F7"/>
<keyword evidence="6" id="KW-1133">Transmembrane helix</keyword>
<dbReference type="PRINTS" id="PR00792">
    <property type="entry name" value="PEPSIN"/>
</dbReference>
<keyword evidence="3" id="KW-0064">Aspartyl protease</keyword>
<feature type="disulfide bond" evidence="5">
    <location>
        <begin position="292"/>
        <end position="325"/>
    </location>
</feature>
<dbReference type="GO" id="GO:0004190">
    <property type="term" value="F:aspartic-type endopeptidase activity"/>
    <property type="evidence" value="ECO:0007669"/>
    <property type="project" value="UniProtKB-KW"/>
</dbReference>
<feature type="domain" description="Peptidase A1" evidence="7">
    <location>
        <begin position="58"/>
        <end position="362"/>
    </location>
</feature>
<dbReference type="Pfam" id="PF00026">
    <property type="entry name" value="Asp"/>
    <property type="match status" value="1"/>
</dbReference>
<dbReference type="EMBL" id="CAJZBQ010000020">
    <property type="protein sequence ID" value="CAG9318181.1"/>
    <property type="molecule type" value="Genomic_DNA"/>
</dbReference>
<name>A0AAU9J1F7_9CILI</name>
<dbReference type="InterPro" id="IPR001461">
    <property type="entry name" value="Aspartic_peptidase_A1"/>
</dbReference>
<dbReference type="InterPro" id="IPR033121">
    <property type="entry name" value="PEPTIDASE_A1"/>
</dbReference>
<dbReference type="GO" id="GO:0006508">
    <property type="term" value="P:proteolysis"/>
    <property type="evidence" value="ECO:0007669"/>
    <property type="project" value="UniProtKB-KW"/>
</dbReference>
<comment type="similarity">
    <text evidence="1">Belongs to the peptidase A1 family.</text>
</comment>
<evidence type="ECO:0000256" key="3">
    <source>
        <dbReference type="ARBA" id="ARBA00022750"/>
    </source>
</evidence>
<comment type="caution">
    <text evidence="8">The sequence shown here is derived from an EMBL/GenBank/DDBJ whole genome shotgun (WGS) entry which is preliminary data.</text>
</comment>
<sequence>MKLLDLWISIALASVTIDLYWGSLRYNNKLDEWKSNSQLSNLKKSFDQSNSNFQSEFYYTELSLGTPLQEFTFLININTEWTWVEDFESKNYLGKHQFNSKLSSSFSNSTDRKVLKSLEGEISGYKCTENLAINNFLIQNQSFILVDYHSGIKGISKDGVFGLGVDSSSEEGSYIHALQKQGKISRKQFSLYIASSEWNLPSSNLIIDGDNLFKYSSESAFTYISLTNSSRFWEVPCDSVTFGGAVYLEANRTIFETVSSMIAGPETAISDILKTLSTEYGCETDSFENYKCGCEDKYPDMTFYFEGHGFTIKYTDYLKEIDGVCYPIFKHSSDAQYWSLGTNFMKRFYISFDLDKKQVGLAKARLLKASAKVNAPPISKSSASDQQEANITAANTNQVSAAANSTTNSGSSNSSDLSAGEIALIVVLPSGVLIILFFIIKFLLWRRSLRDQEEEAKIEKPAINKSEEPASIKEEKEVFASESNEFETSHLSFDIGKEFSKESEIYEKENIHRFAIIKTDHDQEESSDNE</sequence>
<gene>
    <name evidence="8" type="ORF">BSTOLATCC_MIC20662</name>
</gene>
<evidence type="ECO:0000256" key="4">
    <source>
        <dbReference type="ARBA" id="ARBA00022801"/>
    </source>
</evidence>
<proteinExistence type="inferred from homology"/>
<reference evidence="8" key="1">
    <citation type="submission" date="2021-09" db="EMBL/GenBank/DDBJ databases">
        <authorList>
            <consortium name="AG Swart"/>
            <person name="Singh M."/>
            <person name="Singh A."/>
            <person name="Seah K."/>
            <person name="Emmerich C."/>
        </authorList>
    </citation>
    <scope>NUCLEOTIDE SEQUENCE</scope>
    <source>
        <strain evidence="8">ATCC30299</strain>
    </source>
</reference>
<keyword evidence="5" id="KW-1015">Disulfide bond</keyword>
<organism evidence="8 9">
    <name type="scientific">Blepharisma stoltei</name>
    <dbReference type="NCBI Taxonomy" id="1481888"/>
    <lineage>
        <taxon>Eukaryota</taxon>
        <taxon>Sar</taxon>
        <taxon>Alveolata</taxon>
        <taxon>Ciliophora</taxon>
        <taxon>Postciliodesmatophora</taxon>
        <taxon>Heterotrichea</taxon>
        <taxon>Heterotrichida</taxon>
        <taxon>Blepharismidae</taxon>
        <taxon>Blepharisma</taxon>
    </lineage>
</organism>
<dbReference type="PANTHER" id="PTHR47966">
    <property type="entry name" value="BETA-SITE APP-CLEAVING ENZYME, ISOFORM A-RELATED"/>
    <property type="match status" value="1"/>
</dbReference>
<dbReference type="PANTHER" id="PTHR47966:SF51">
    <property type="entry name" value="BETA-SITE APP-CLEAVING ENZYME, ISOFORM A-RELATED"/>
    <property type="match status" value="1"/>
</dbReference>
<evidence type="ECO:0000313" key="9">
    <source>
        <dbReference type="Proteomes" id="UP001162131"/>
    </source>
</evidence>
<evidence type="ECO:0000256" key="2">
    <source>
        <dbReference type="ARBA" id="ARBA00022670"/>
    </source>
</evidence>
<protein>
    <recommendedName>
        <fullName evidence="7">Peptidase A1 domain-containing protein</fullName>
    </recommendedName>
</protein>
<dbReference type="SUPFAM" id="SSF50630">
    <property type="entry name" value="Acid proteases"/>
    <property type="match status" value="1"/>
</dbReference>
<dbReference type="InterPro" id="IPR021109">
    <property type="entry name" value="Peptidase_aspartic_dom_sf"/>
</dbReference>